<evidence type="ECO:0000256" key="1">
    <source>
        <dbReference type="SAM" id="Phobius"/>
    </source>
</evidence>
<proteinExistence type="predicted"/>
<dbReference type="Pfam" id="PF06912">
    <property type="entry name" value="DUF1275"/>
    <property type="match status" value="1"/>
</dbReference>
<keyword evidence="1" id="KW-0472">Membrane</keyword>
<dbReference type="AlphaFoldDB" id="A0A370U6Z2"/>
<dbReference type="EMBL" id="QKRA01000007">
    <property type="protein sequence ID" value="RDL43540.1"/>
    <property type="molecule type" value="Genomic_DNA"/>
</dbReference>
<feature type="transmembrane region" description="Helical" evidence="1">
    <location>
        <begin position="137"/>
        <end position="157"/>
    </location>
</feature>
<evidence type="ECO:0000313" key="2">
    <source>
        <dbReference type="EMBL" id="RDL43540.1"/>
    </source>
</evidence>
<sequence length="223" mass="23827">MISQLPKWVEVGAFILALVAGFINAIGLLSFEHQSVSHLSGTATLLGASVLDASFQGTLHLIGVLAAFLLGAVLSGCLLHGSSLKLGRHYDTALILEAVLLSVSLLLLSFGSFYGHFFASAACGLQNALATTYSGAIVRTTHVTGIFTDLGIMLGKFMRGQPLDQRKAILFLFIIVGFISGGTLGALLFNKYQFMALLFPIITCVLLAFAYRVYVKRFSSTTQ</sequence>
<organism evidence="2 3">
    <name type="scientific">Marinomonas piezotolerans</name>
    <dbReference type="NCBI Taxonomy" id="2213058"/>
    <lineage>
        <taxon>Bacteria</taxon>
        <taxon>Pseudomonadati</taxon>
        <taxon>Pseudomonadota</taxon>
        <taxon>Gammaproteobacteria</taxon>
        <taxon>Oceanospirillales</taxon>
        <taxon>Oceanospirillaceae</taxon>
        <taxon>Marinomonas</taxon>
    </lineage>
</organism>
<feature type="transmembrane region" description="Helical" evidence="1">
    <location>
        <begin position="194"/>
        <end position="214"/>
    </location>
</feature>
<dbReference type="Proteomes" id="UP000254326">
    <property type="component" value="Unassembled WGS sequence"/>
</dbReference>
<dbReference type="PANTHER" id="PTHR37314:SF4">
    <property type="entry name" value="UPF0700 TRANSMEMBRANE PROTEIN YOAK"/>
    <property type="match status" value="1"/>
</dbReference>
<protein>
    <submittedName>
        <fullName evidence="2">DUF1275 domain-containing protein</fullName>
    </submittedName>
</protein>
<comment type="caution">
    <text evidence="2">The sequence shown here is derived from an EMBL/GenBank/DDBJ whole genome shotgun (WGS) entry which is preliminary data.</text>
</comment>
<gene>
    <name evidence="2" type="ORF">DN730_14495</name>
</gene>
<reference evidence="2 3" key="1">
    <citation type="submission" date="2018-06" db="EMBL/GenBank/DDBJ databases">
        <title>Marinomonas sp. YLB-05 draft genome sequence.</title>
        <authorList>
            <person name="Yu L."/>
            <person name="Tang X."/>
        </authorList>
    </citation>
    <scope>NUCLEOTIDE SEQUENCE [LARGE SCALE GENOMIC DNA]</scope>
    <source>
        <strain evidence="2 3">YLB-05</strain>
    </source>
</reference>
<dbReference type="PANTHER" id="PTHR37314">
    <property type="entry name" value="SLR0142 PROTEIN"/>
    <property type="match status" value="1"/>
</dbReference>
<feature type="transmembrane region" description="Helical" evidence="1">
    <location>
        <begin position="93"/>
        <end position="117"/>
    </location>
</feature>
<dbReference type="OrthoDB" id="270162at2"/>
<keyword evidence="1" id="KW-1133">Transmembrane helix</keyword>
<dbReference type="InterPro" id="IPR010699">
    <property type="entry name" value="DUF1275"/>
</dbReference>
<dbReference type="RefSeq" id="WP_115468867.1">
    <property type="nucleotide sequence ID" value="NZ_QKRA01000007.1"/>
</dbReference>
<keyword evidence="1" id="KW-0812">Transmembrane</keyword>
<feature type="transmembrane region" description="Helical" evidence="1">
    <location>
        <begin position="59"/>
        <end position="81"/>
    </location>
</feature>
<name>A0A370U6Z2_9GAMM</name>
<feature type="transmembrane region" description="Helical" evidence="1">
    <location>
        <begin position="169"/>
        <end position="188"/>
    </location>
</feature>
<feature type="transmembrane region" description="Helical" evidence="1">
    <location>
        <begin position="12"/>
        <end position="31"/>
    </location>
</feature>
<keyword evidence="3" id="KW-1185">Reference proteome</keyword>
<evidence type="ECO:0000313" key="3">
    <source>
        <dbReference type="Proteomes" id="UP000254326"/>
    </source>
</evidence>
<accession>A0A370U6Z2</accession>